<dbReference type="Pfam" id="PF04201">
    <property type="entry name" value="TPD52"/>
    <property type="match status" value="1"/>
</dbReference>
<dbReference type="FunCoup" id="E4XT86">
    <property type="interactions" value="56"/>
</dbReference>
<proteinExistence type="inferred from homology"/>
<comment type="similarity">
    <text evidence="1">Belongs to the TPD52 family.</text>
</comment>
<reference evidence="4" key="1">
    <citation type="journal article" date="2010" name="Science">
        <title>Plasticity of animal genome architecture unmasked by rapid evolution of a pelagic tunicate.</title>
        <authorList>
            <person name="Denoeud F."/>
            <person name="Henriet S."/>
            <person name="Mungpakdee S."/>
            <person name="Aury J.M."/>
            <person name="Da Silva C."/>
            <person name="Brinkmann H."/>
            <person name="Mikhaleva J."/>
            <person name="Olsen L.C."/>
            <person name="Jubin C."/>
            <person name="Canestro C."/>
            <person name="Bouquet J.M."/>
            <person name="Danks G."/>
            <person name="Poulain J."/>
            <person name="Campsteijn C."/>
            <person name="Adamski M."/>
            <person name="Cross I."/>
            <person name="Yadetie F."/>
            <person name="Muffato M."/>
            <person name="Louis A."/>
            <person name="Butcher S."/>
            <person name="Tsagkogeorga G."/>
            <person name="Konrad A."/>
            <person name="Singh S."/>
            <person name="Jensen M.F."/>
            <person name="Cong E.H."/>
            <person name="Eikeseth-Otteraa H."/>
            <person name="Noel B."/>
            <person name="Anthouard V."/>
            <person name="Porcel B.M."/>
            <person name="Kachouri-Lafond R."/>
            <person name="Nishino A."/>
            <person name="Ugolini M."/>
            <person name="Chourrout P."/>
            <person name="Nishida H."/>
            <person name="Aasland R."/>
            <person name="Huzurbazar S."/>
            <person name="Westhof E."/>
            <person name="Delsuc F."/>
            <person name="Lehrach H."/>
            <person name="Reinhardt R."/>
            <person name="Weissenbach J."/>
            <person name="Roy S.W."/>
            <person name="Artiguenave F."/>
            <person name="Postlethwait J.H."/>
            <person name="Manak J.R."/>
            <person name="Thompson E.M."/>
            <person name="Jaillon O."/>
            <person name="Du Pasquier L."/>
            <person name="Boudinot P."/>
            <person name="Liberles D.A."/>
            <person name="Volff J.N."/>
            <person name="Philippe H."/>
            <person name="Lenhard B."/>
            <person name="Roest Crollius H."/>
            <person name="Wincker P."/>
            <person name="Chourrout D."/>
        </authorList>
    </citation>
    <scope>NUCLEOTIDE SEQUENCE [LARGE SCALE GENOMIC DNA]</scope>
</reference>
<feature type="region of interest" description="Disordered" evidence="3">
    <location>
        <begin position="92"/>
        <end position="127"/>
    </location>
</feature>
<keyword evidence="5" id="KW-1185">Reference proteome</keyword>
<evidence type="ECO:0000313" key="5">
    <source>
        <dbReference type="Proteomes" id="UP000001307"/>
    </source>
</evidence>
<dbReference type="AlphaFoldDB" id="E4XT86"/>
<dbReference type="GO" id="GO:0005737">
    <property type="term" value="C:cytoplasm"/>
    <property type="evidence" value="ECO:0007669"/>
    <property type="project" value="TreeGrafter"/>
</dbReference>
<evidence type="ECO:0000256" key="2">
    <source>
        <dbReference type="ARBA" id="ARBA00023054"/>
    </source>
</evidence>
<keyword evidence="2" id="KW-0175">Coiled coil</keyword>
<evidence type="ECO:0000313" key="4">
    <source>
        <dbReference type="EMBL" id="CBY12948.1"/>
    </source>
</evidence>
<protein>
    <submittedName>
        <fullName evidence="4">Uncharacterized protein</fullName>
    </submittedName>
</protein>
<organism evidence="4">
    <name type="scientific">Oikopleura dioica</name>
    <name type="common">Tunicate</name>
    <dbReference type="NCBI Taxonomy" id="34765"/>
    <lineage>
        <taxon>Eukaryota</taxon>
        <taxon>Metazoa</taxon>
        <taxon>Chordata</taxon>
        <taxon>Tunicata</taxon>
        <taxon>Appendicularia</taxon>
        <taxon>Copelata</taxon>
        <taxon>Oikopleuridae</taxon>
        <taxon>Oikopleura</taxon>
    </lineage>
</organism>
<dbReference type="EMBL" id="FN653150">
    <property type="protein sequence ID" value="CBY12948.1"/>
    <property type="molecule type" value="Genomic_DNA"/>
</dbReference>
<evidence type="ECO:0000256" key="1">
    <source>
        <dbReference type="ARBA" id="ARBA00005702"/>
    </source>
</evidence>
<dbReference type="OrthoDB" id="10000687at2759"/>
<dbReference type="InterPro" id="IPR007327">
    <property type="entry name" value="TPD52"/>
</dbReference>
<dbReference type="PANTHER" id="PTHR19307:SF14">
    <property type="entry name" value="TUMOR PROTEIN D52"/>
    <property type="match status" value="1"/>
</dbReference>
<dbReference type="InParanoid" id="E4XT86"/>
<sequence length="127" mass="13787">RKFQKATVLGSKEQQAAELRKKLGITPMAQLQAKMDAFGKSETVQKTSQKLNEVGDVTGKALSEFGMTIGSKFSEMKSSPSFQSFEQKVGGIFGRSSTTTSPPAATPTEPANKTRHFSKTTQNRPDN</sequence>
<feature type="non-terminal residue" evidence="4">
    <location>
        <position position="1"/>
    </location>
</feature>
<gene>
    <name evidence="4" type="ORF">GSOID_T00003017001</name>
</gene>
<feature type="compositionally biased region" description="Low complexity" evidence="3">
    <location>
        <begin position="96"/>
        <end position="111"/>
    </location>
</feature>
<name>E4XT86_OIKDI</name>
<dbReference type="PANTHER" id="PTHR19307">
    <property type="entry name" value="TUMOR PROTEIN D52"/>
    <property type="match status" value="1"/>
</dbReference>
<accession>E4XT86</accession>
<evidence type="ECO:0000256" key="3">
    <source>
        <dbReference type="SAM" id="MobiDB-lite"/>
    </source>
</evidence>
<dbReference type="Proteomes" id="UP000001307">
    <property type="component" value="Unassembled WGS sequence"/>
</dbReference>